<dbReference type="GO" id="GO:0016853">
    <property type="term" value="F:isomerase activity"/>
    <property type="evidence" value="ECO:0007669"/>
    <property type="project" value="UniProtKB-KW"/>
</dbReference>
<proteinExistence type="predicted"/>
<organism evidence="4 5">
    <name type="scientific">Paramicrosporidium saccamoebae</name>
    <dbReference type="NCBI Taxonomy" id="1246581"/>
    <lineage>
        <taxon>Eukaryota</taxon>
        <taxon>Fungi</taxon>
        <taxon>Fungi incertae sedis</taxon>
        <taxon>Cryptomycota</taxon>
        <taxon>Cryptomycota incertae sedis</taxon>
        <taxon>Paramicrosporidium</taxon>
    </lineage>
</organism>
<dbReference type="OrthoDB" id="72053at2759"/>
<dbReference type="InterPro" id="IPR013766">
    <property type="entry name" value="Thioredoxin_domain"/>
</dbReference>
<dbReference type="EMBL" id="MTSL01000003">
    <property type="protein sequence ID" value="PJF20175.1"/>
    <property type="molecule type" value="Genomic_DNA"/>
</dbReference>
<keyword evidence="4" id="KW-0413">Isomerase</keyword>
<feature type="compositionally biased region" description="Acidic residues" evidence="1">
    <location>
        <begin position="146"/>
        <end position="160"/>
    </location>
</feature>
<dbReference type="Gene3D" id="3.40.30.10">
    <property type="entry name" value="Glutaredoxin"/>
    <property type="match status" value="1"/>
</dbReference>
<evidence type="ECO:0000256" key="2">
    <source>
        <dbReference type="SAM" id="SignalP"/>
    </source>
</evidence>
<dbReference type="Proteomes" id="UP000240830">
    <property type="component" value="Unassembled WGS sequence"/>
</dbReference>
<keyword evidence="5" id="KW-1185">Reference proteome</keyword>
<evidence type="ECO:0000256" key="1">
    <source>
        <dbReference type="SAM" id="MobiDB-lite"/>
    </source>
</evidence>
<name>A0A2H9TQZ7_9FUNG</name>
<dbReference type="SUPFAM" id="SSF52833">
    <property type="entry name" value="Thioredoxin-like"/>
    <property type="match status" value="1"/>
</dbReference>
<dbReference type="STRING" id="1246581.A0A2H9TQZ7"/>
<feature type="signal peptide" evidence="2">
    <location>
        <begin position="1"/>
        <end position="22"/>
    </location>
</feature>
<evidence type="ECO:0000259" key="3">
    <source>
        <dbReference type="PROSITE" id="PS51352"/>
    </source>
</evidence>
<evidence type="ECO:0000313" key="4">
    <source>
        <dbReference type="EMBL" id="PJF20175.1"/>
    </source>
</evidence>
<feature type="domain" description="Thioredoxin" evidence="3">
    <location>
        <begin position="1"/>
        <end position="130"/>
    </location>
</feature>
<keyword evidence="2" id="KW-0732">Signal</keyword>
<dbReference type="InterPro" id="IPR036249">
    <property type="entry name" value="Thioredoxin-like_sf"/>
</dbReference>
<dbReference type="PROSITE" id="PS51352">
    <property type="entry name" value="THIOREDOXIN_2"/>
    <property type="match status" value="1"/>
</dbReference>
<protein>
    <submittedName>
        <fullName evidence="4">Protein disulfide isomerase</fullName>
    </submittedName>
</protein>
<gene>
    <name evidence="4" type="ORF">PSACC_00024</name>
</gene>
<feature type="compositionally biased region" description="Low complexity" evidence="1">
    <location>
        <begin position="165"/>
        <end position="183"/>
    </location>
</feature>
<evidence type="ECO:0000313" key="5">
    <source>
        <dbReference type="Proteomes" id="UP000240830"/>
    </source>
</evidence>
<feature type="region of interest" description="Disordered" evidence="1">
    <location>
        <begin position="144"/>
        <end position="183"/>
    </location>
</feature>
<dbReference type="Pfam" id="PF00085">
    <property type="entry name" value="Thioredoxin"/>
    <property type="match status" value="1"/>
</dbReference>
<comment type="caution">
    <text evidence="4">The sequence shown here is derived from an EMBL/GenBank/DDBJ whole genome shotgun (WGS) entry which is preliminary data.</text>
</comment>
<dbReference type="CDD" id="cd02961">
    <property type="entry name" value="PDI_a_family"/>
    <property type="match status" value="1"/>
</dbReference>
<sequence length="183" mass="20185">MRLSSYVIVFATFLISILGAIAELPQSDRATFPNFLSGFTLVEFYSPNCRHCKLFSKTVLRLLKYIASHESDFMGLAVEQYNCKGGPYCKKLGLKSLPSLYLYRDTEKVGELRGNVALKKVVDWLRALVSAYSTGAITDPIVVEDPAVDEDVPDAEEDRPESEITRPTPTTTAVASSTPLPSN</sequence>
<accession>A0A2H9TQZ7</accession>
<reference evidence="4 5" key="1">
    <citation type="submission" date="2016-10" db="EMBL/GenBank/DDBJ databases">
        <title>The genome of Paramicrosporidium saccamoebae is the missing link in understanding Cryptomycota and Microsporidia evolution.</title>
        <authorList>
            <person name="Quandt C.A."/>
            <person name="Beaudet D."/>
            <person name="Corsaro D."/>
            <person name="Michel R."/>
            <person name="Corradi N."/>
            <person name="James T."/>
        </authorList>
    </citation>
    <scope>NUCLEOTIDE SEQUENCE [LARGE SCALE GENOMIC DNA]</scope>
    <source>
        <strain evidence="4 5">KSL3</strain>
    </source>
</reference>
<feature type="chain" id="PRO_5014195785" evidence="2">
    <location>
        <begin position="23"/>
        <end position="183"/>
    </location>
</feature>
<dbReference type="AlphaFoldDB" id="A0A2H9TQZ7"/>